<evidence type="ECO:0000256" key="7">
    <source>
        <dbReference type="ARBA" id="ARBA00032010"/>
    </source>
</evidence>
<dbReference type="Proteomes" id="UP000521872">
    <property type="component" value="Unassembled WGS sequence"/>
</dbReference>
<protein>
    <recommendedName>
        <fullName evidence="3">Mediator of RNA polymerase II transcription subunit 12</fullName>
    </recommendedName>
    <alternativeName>
        <fullName evidence="7">Mediator complex subunit 12</fullName>
    </alternativeName>
</protein>
<dbReference type="GO" id="GO:0003712">
    <property type="term" value="F:transcription coregulator activity"/>
    <property type="evidence" value="ECO:0007669"/>
    <property type="project" value="InterPro"/>
</dbReference>
<comment type="caution">
    <text evidence="10">The sequence shown here is derived from an EMBL/GenBank/DDBJ whole genome shotgun (WGS) entry which is preliminary data.</text>
</comment>
<gene>
    <name evidence="10" type="ORF">D9613_000528</name>
</gene>
<feature type="compositionally biased region" description="Basic and acidic residues" evidence="8">
    <location>
        <begin position="1"/>
        <end position="10"/>
    </location>
</feature>
<comment type="subcellular location">
    <subcellularLocation>
        <location evidence="1">Nucleus</location>
    </subcellularLocation>
</comment>
<keyword evidence="5" id="KW-0804">Transcription</keyword>
<evidence type="ECO:0000256" key="2">
    <source>
        <dbReference type="ARBA" id="ARBA00010289"/>
    </source>
</evidence>
<name>A0A8H4R113_9AGAR</name>
<dbReference type="Pfam" id="PF09497">
    <property type="entry name" value="Med12"/>
    <property type="match status" value="1"/>
</dbReference>
<proteinExistence type="inferred from homology"/>
<comment type="similarity">
    <text evidence="2">Belongs to the Mediator complex subunit 12 family.</text>
</comment>
<feature type="compositionally biased region" description="Low complexity" evidence="8">
    <location>
        <begin position="1524"/>
        <end position="1559"/>
    </location>
</feature>
<evidence type="ECO:0000313" key="10">
    <source>
        <dbReference type="EMBL" id="KAF4621395.1"/>
    </source>
</evidence>
<dbReference type="GO" id="GO:0016592">
    <property type="term" value="C:mediator complex"/>
    <property type="evidence" value="ECO:0007669"/>
    <property type="project" value="InterPro"/>
</dbReference>
<dbReference type="SMART" id="SM01281">
    <property type="entry name" value="Med12"/>
    <property type="match status" value="1"/>
</dbReference>
<evidence type="ECO:0000256" key="8">
    <source>
        <dbReference type="SAM" id="MobiDB-lite"/>
    </source>
</evidence>
<evidence type="ECO:0000256" key="1">
    <source>
        <dbReference type="ARBA" id="ARBA00004123"/>
    </source>
</evidence>
<evidence type="ECO:0000256" key="5">
    <source>
        <dbReference type="ARBA" id="ARBA00023163"/>
    </source>
</evidence>
<dbReference type="PANTHER" id="PTHR46567:SF1">
    <property type="entry name" value="MEDIATOR OF RNA POLYMERASE II TRANSCRIPTION SUBUNIT 12"/>
    <property type="match status" value="1"/>
</dbReference>
<dbReference type="EMBL" id="JAACJL010000015">
    <property type="protein sequence ID" value="KAF4621395.1"/>
    <property type="molecule type" value="Genomic_DNA"/>
</dbReference>
<evidence type="ECO:0000256" key="4">
    <source>
        <dbReference type="ARBA" id="ARBA00023015"/>
    </source>
</evidence>
<reference evidence="10 11" key="1">
    <citation type="submission" date="2019-12" db="EMBL/GenBank/DDBJ databases">
        <authorList>
            <person name="Floudas D."/>
            <person name="Bentzer J."/>
            <person name="Ahren D."/>
            <person name="Johansson T."/>
            <person name="Persson P."/>
            <person name="Tunlid A."/>
        </authorList>
    </citation>
    <scope>NUCLEOTIDE SEQUENCE [LARGE SCALE GENOMIC DNA]</scope>
    <source>
        <strain evidence="10 11">CBS 102.39</strain>
    </source>
</reference>
<feature type="domain" description="Mediator complex subunit Med12" evidence="9">
    <location>
        <begin position="111"/>
        <end position="174"/>
    </location>
</feature>
<feature type="region of interest" description="Disordered" evidence="8">
    <location>
        <begin position="1"/>
        <end position="21"/>
    </location>
</feature>
<dbReference type="GO" id="GO:0006357">
    <property type="term" value="P:regulation of transcription by RNA polymerase II"/>
    <property type="evidence" value="ECO:0007669"/>
    <property type="project" value="InterPro"/>
</dbReference>
<evidence type="ECO:0000256" key="6">
    <source>
        <dbReference type="ARBA" id="ARBA00023242"/>
    </source>
</evidence>
<feature type="region of interest" description="Disordered" evidence="8">
    <location>
        <begin position="1498"/>
        <end position="1628"/>
    </location>
</feature>
<evidence type="ECO:0000313" key="11">
    <source>
        <dbReference type="Proteomes" id="UP000521872"/>
    </source>
</evidence>
<dbReference type="InterPro" id="IPR019035">
    <property type="entry name" value="Mediator_Med12"/>
</dbReference>
<organism evidence="10 11">
    <name type="scientific">Agrocybe pediades</name>
    <dbReference type="NCBI Taxonomy" id="84607"/>
    <lineage>
        <taxon>Eukaryota</taxon>
        <taxon>Fungi</taxon>
        <taxon>Dikarya</taxon>
        <taxon>Basidiomycota</taxon>
        <taxon>Agaricomycotina</taxon>
        <taxon>Agaricomycetes</taxon>
        <taxon>Agaricomycetidae</taxon>
        <taxon>Agaricales</taxon>
        <taxon>Agaricineae</taxon>
        <taxon>Strophariaceae</taxon>
        <taxon>Agrocybe</taxon>
    </lineage>
</organism>
<accession>A0A8H4R113</accession>
<sequence length="1628" mass="182880">MREKQEETKAEPLSVYESHPPEWLPKIHGTANLGYIGFHPPRPGQDEDSLSETNVKNGFILAQPVAVESFSAHSMINENLQSPEILSKLEHLMNEVFVRRAERIPPVPTSTFRIPTRVTLNDAKRQAWFADLANPDVPLYKLGKSVPHGAKGHDLLDLLHTNNVEISRAVWFLRVFGVNETAGLRNKPSYIPTQYSIDWANMVTSYMKKQLQGIALPSAPRLHLNVKQTFKAVLADTDTREQWISRFTYCLKLLRAFYAEDLVDHRTFLVWLVQQMATCNLAQACFLARLSDEYLEEIVASRALAKPLVDVCLSKLLEIRTTFAKDFLKDTEDLLRSLLQKISVAIPDAFINPKSWSLYAPYVDELASEGISAVCGSRLMEQSFRDLDDSVFTNLTGIKKRNEALLFRYPVAHVSARVGTAVSDIKLLNAISGDTDISSVSYFGQDINDPGFREKLDMLLTWSVTPLQYGDHRPFAAVSLIRIWRDKARDRASRRDISTPSEFLQDQLFDWLDTSEVAGDSANIRYVALLYGKLVKHGIFSYASYIQRLIARGEMGLSNTEQGSCSRHRLFLSWIPLLDSAPSLIHQRKAILHGLRIRDVPEDATEREIRKEIRSVMPDLFEGQSPSMWTSRASLLDKCMTLMKATRFEQVRTFRQWLLPVFKQRVKRISAIDTSLFKCYLIAIELMSSTQCFHSALDLTLSLLEQANDADSMNSLINTLCRFSTIWTCMDTVPVIVSALDMAQQAWKLRGHVPSRHLLSVLMQFDNGRYLSDSSREQITSSIASFTLALQPVVEQPDIVPDFLPEILLLAAETDPNAPSALANGLWIKYRTSMDWAWKVWDNTIASLRQIPTMTSDLEARHACAIKYADFLWKVDEHLPHGLDQSVLDWLLGPMKAEIVALDGEAWEILKTVLLFLVVRDALKTTTLLQGIVYPAWQLCANSSISETYLSAANSLCFQLLLPNEANVDAIPPTDLFEVQCIQTRRQSVYDEPHFPLLVENIPALISLENNNVISAVLRQESTSLRCRICQESGFRRGAYRNLDLIRNTFENSQYFVDQDPSSGELSKRAIAGLKIILCDSTDDANLYDWPEVTCLLTPWKIAATTIQMQLQLKQLGRALSHEFTAELAAANMNKLASMLFHHIKTAEEAYYVGEMAQGVDCIVASKFLNSGFQCITELLSDEQTNRANMSDDECIRRAGELQSVLIHISQPFRDTSSQLTVDSSVHEAFTVALDKRFKNVEETILKSSVPPHTAENLNISTFSRLLQFILSFKSTWTPSLREIYLNLSQLFFRFAMHFGSGDTLDINIYPTIIDTLLVLYDEIQADSKLATLDPYRHYAKISLGDIPQDMPPEYRRQILSLLANAPSDAVVTDLVSTHRDKQGKVVLGSPVVNKPWEWVENLGETPIVDPKEEKKEREEKERLKCHYLVKNSGSISLEHFNARLSGDGVKQSMVNEPIDISESEYAGVVEGCIRTFGDGLSENIFIRDWRESRLESELSPNLRGDLEPDGIGPSTSQGMNGPSPTSSVISRSSTQTTVHSQRQQPSPSHSSLGLSSSSAMHEVIDVDSLPASATGEKGSKRKASTTISDDEVEIIEGPFVVRSQTGSAKKPKAAKAPPPSTSRARKR</sequence>
<feature type="compositionally biased region" description="Polar residues" evidence="8">
    <location>
        <begin position="1514"/>
        <end position="1523"/>
    </location>
</feature>
<keyword evidence="4" id="KW-0805">Transcription regulation</keyword>
<keyword evidence="11" id="KW-1185">Reference proteome</keyword>
<evidence type="ECO:0000256" key="3">
    <source>
        <dbReference type="ARBA" id="ARBA00019622"/>
    </source>
</evidence>
<evidence type="ECO:0000259" key="9">
    <source>
        <dbReference type="SMART" id="SM01281"/>
    </source>
</evidence>
<dbReference type="PANTHER" id="PTHR46567">
    <property type="entry name" value="MEDIATOR OF RNA POLYMERASE II TRANSCRIPTION SUBUNIT 12"/>
    <property type="match status" value="1"/>
</dbReference>
<keyword evidence="6" id="KW-0539">Nucleus</keyword>